<dbReference type="EMBL" id="FNYY01000003">
    <property type="protein sequence ID" value="SEJ05612.1"/>
    <property type="molecule type" value="Genomic_DNA"/>
</dbReference>
<comment type="caution">
    <text evidence="2">The sequence shown here is derived from an EMBL/GenBank/DDBJ whole genome shotgun (WGS) entry which is preliminary data.</text>
</comment>
<keyword evidence="3" id="KW-1185">Reference proteome</keyword>
<reference evidence="2 3" key="1">
    <citation type="submission" date="2016-10" db="EMBL/GenBank/DDBJ databases">
        <authorList>
            <person name="Varghese N."/>
            <person name="Submissions S."/>
        </authorList>
    </citation>
    <scope>NUCLEOTIDE SEQUENCE [LARGE SCALE GENOMIC DNA]</scope>
    <source>
        <strain evidence="2 3">FF3</strain>
    </source>
</reference>
<dbReference type="InterPro" id="IPR054209">
    <property type="entry name" value="DUF6916"/>
</dbReference>
<protein>
    <recommendedName>
        <fullName evidence="1">DUF6916 domain-containing protein</fullName>
    </recommendedName>
</protein>
<name>A0A975ZML7_9RHOB</name>
<accession>A0A975ZML7</accession>
<dbReference type="Pfam" id="PF21880">
    <property type="entry name" value="DUF6916"/>
    <property type="match status" value="1"/>
</dbReference>
<dbReference type="RefSeq" id="WP_048531487.1">
    <property type="nucleotide sequence ID" value="NZ_CATLQZ010000031.1"/>
</dbReference>
<proteinExistence type="predicted"/>
<sequence>MTIDIAAAAPEDFDSLIGDIFAVDSRPDPVRLVLDNVKRFEGSSIRDNEVEIDGRILPPRQAFALTFEGPREPQLDSQMFEIRHPQLGVLRLFLSPFRQDRTCMLYEAVFN</sequence>
<dbReference type="GeneID" id="80817446"/>
<feature type="domain" description="DUF6916" evidence="1">
    <location>
        <begin position="10"/>
        <end position="110"/>
    </location>
</feature>
<dbReference type="AlphaFoldDB" id="A0A975ZML7"/>
<evidence type="ECO:0000313" key="2">
    <source>
        <dbReference type="EMBL" id="SEJ05612.1"/>
    </source>
</evidence>
<gene>
    <name evidence="2" type="ORF">SAMN04487940_10385</name>
</gene>
<evidence type="ECO:0000259" key="1">
    <source>
        <dbReference type="Pfam" id="PF21880"/>
    </source>
</evidence>
<evidence type="ECO:0000313" key="3">
    <source>
        <dbReference type="Proteomes" id="UP000182932"/>
    </source>
</evidence>
<organism evidence="2 3">
    <name type="scientific">Marinovum algicola</name>
    <dbReference type="NCBI Taxonomy" id="42444"/>
    <lineage>
        <taxon>Bacteria</taxon>
        <taxon>Pseudomonadati</taxon>
        <taxon>Pseudomonadota</taxon>
        <taxon>Alphaproteobacteria</taxon>
        <taxon>Rhodobacterales</taxon>
        <taxon>Roseobacteraceae</taxon>
        <taxon>Marinovum</taxon>
    </lineage>
</organism>
<dbReference type="Proteomes" id="UP000182932">
    <property type="component" value="Unassembled WGS sequence"/>
</dbReference>